<sequence>MKSLIILTISVLCICFLLLSLSDAHMYEKVPFMSSANPVGSGARAMGMGGAFISIADDATATSWNPSGLVQLDRKESSFVHVLGHRIERDRFLVQPVTSARQSVNFSDLNYLSYVNPFTWNDQIMAVAVTFQNLYNFDRELNIPVLSDYPITFQEKQYEIEQSGNFYVLGIAYAIKVSPNFYMGLTFNLWDNNYCSWDSIERQKGKIFYRPNNVIYYTNSMTRNHYEIQGINFNLGLMYRLNKKIILGAVLKTPFTGDFYWRKESFVNQPDLVEKSNFTNVSPNIYNGVEKIKMPISYGIGTSYKYSECFSIALDIYHTEWHKFMRELTSGDRLSALTGGYDFDQIKDTTQIRIGFEYLKHYINQTIPFCMGLFMILLQRQIMWMTIMDFQLGLVSRFLNVTILILPINFDLQILLTIINLRTNMVNVMCGSIRFIVLLWFISKSIDVTSEASQGINVIILNLTATSWHIYLQSQPINTKTYDYRYL</sequence>
<evidence type="ECO:0000256" key="1">
    <source>
        <dbReference type="SAM" id="Phobius"/>
    </source>
</evidence>
<evidence type="ECO:0000313" key="3">
    <source>
        <dbReference type="Proteomes" id="UP000189670"/>
    </source>
</evidence>
<feature type="transmembrane region" description="Helical" evidence="1">
    <location>
        <begin position="362"/>
        <end position="378"/>
    </location>
</feature>
<reference evidence="3" key="1">
    <citation type="submission" date="2012-11" db="EMBL/GenBank/DDBJ databases">
        <authorList>
            <person name="Lucero-Rivera Y.E."/>
            <person name="Tovar-Ramirez D."/>
        </authorList>
    </citation>
    <scope>NUCLEOTIDE SEQUENCE [LARGE SCALE GENOMIC DNA]</scope>
    <source>
        <strain evidence="3">Araruama</strain>
    </source>
</reference>
<protein>
    <recommendedName>
        <fullName evidence="4">Membrane protein involved in aromatic hydrocarbon degradation</fullName>
    </recommendedName>
</protein>
<keyword evidence="1" id="KW-1133">Transmembrane helix</keyword>
<gene>
    <name evidence="2" type="ORF">OMM_03003</name>
</gene>
<dbReference type="Gene3D" id="2.40.160.60">
    <property type="entry name" value="Outer membrane protein transport protein (OMPP1/FadL/TodX)"/>
    <property type="match status" value="1"/>
</dbReference>
<dbReference type="EMBL" id="ATBP01000373">
    <property type="protein sequence ID" value="ETR70760.1"/>
    <property type="molecule type" value="Genomic_DNA"/>
</dbReference>
<name>A0A1V1P7H4_9BACT</name>
<accession>A0A1V1P7H4</accession>
<evidence type="ECO:0008006" key="4">
    <source>
        <dbReference type="Google" id="ProtNLM"/>
    </source>
</evidence>
<keyword evidence="1" id="KW-0472">Membrane</keyword>
<proteinExistence type="predicted"/>
<dbReference type="Proteomes" id="UP000189670">
    <property type="component" value="Unassembled WGS sequence"/>
</dbReference>
<feature type="transmembrane region" description="Helical" evidence="1">
    <location>
        <begin position="398"/>
        <end position="419"/>
    </location>
</feature>
<organism evidence="2 3">
    <name type="scientific">Candidatus Magnetoglobus multicellularis str. Araruama</name>
    <dbReference type="NCBI Taxonomy" id="890399"/>
    <lineage>
        <taxon>Bacteria</taxon>
        <taxon>Pseudomonadati</taxon>
        <taxon>Thermodesulfobacteriota</taxon>
        <taxon>Desulfobacteria</taxon>
        <taxon>Desulfobacterales</taxon>
        <taxon>Desulfobacteraceae</taxon>
        <taxon>Candidatus Magnetoglobus</taxon>
    </lineage>
</organism>
<dbReference type="SUPFAM" id="SSF56935">
    <property type="entry name" value="Porins"/>
    <property type="match status" value="1"/>
</dbReference>
<dbReference type="AlphaFoldDB" id="A0A1V1P7H4"/>
<comment type="caution">
    <text evidence="2">The sequence shown here is derived from an EMBL/GenBank/DDBJ whole genome shotgun (WGS) entry which is preliminary data.</text>
</comment>
<keyword evidence="1" id="KW-0812">Transmembrane</keyword>
<evidence type="ECO:0000313" key="2">
    <source>
        <dbReference type="EMBL" id="ETR70760.1"/>
    </source>
</evidence>